<protein>
    <submittedName>
        <fullName evidence="1">Uncharacterized protein</fullName>
    </submittedName>
</protein>
<name>A0ABN4A922_RICCA</name>
<dbReference type="Proteomes" id="UP000007878">
    <property type="component" value="Chromosome"/>
</dbReference>
<proteinExistence type="predicted"/>
<reference evidence="2" key="1">
    <citation type="submission" date="2012-02" db="EMBL/GenBank/DDBJ databases">
        <title>Complete genome sequence of Rickettsia parkeri strain Portsmouth.</title>
        <authorList>
            <person name="Johnson S.L."/>
            <person name="Munk A.C."/>
            <person name="Han S."/>
            <person name="Bruce D.C."/>
            <person name="Dasch G.A."/>
        </authorList>
    </citation>
    <scope>NUCLEOTIDE SEQUENCE [LARGE SCALE GENOMIC DNA]</scope>
    <source>
        <strain evidence="2">CA410</strain>
    </source>
</reference>
<sequence>MSDKPPLQITNKILGLSQDISYELGILAGSKLYSQSIKLRKNNPIKTIHSPLAIEGNTLSIE</sequence>
<evidence type="ECO:0000313" key="1">
    <source>
        <dbReference type="EMBL" id="AFB21201.1"/>
    </source>
</evidence>
<dbReference type="EMBL" id="CP003304">
    <property type="protein sequence ID" value="AFB21201.1"/>
    <property type="molecule type" value="Genomic_DNA"/>
</dbReference>
<gene>
    <name evidence="1" type="ORF">RCA_03170</name>
</gene>
<accession>A0ABN4A922</accession>
<evidence type="ECO:0000313" key="2">
    <source>
        <dbReference type="Proteomes" id="UP000007878"/>
    </source>
</evidence>
<organism evidence="1 2">
    <name type="scientific">Rickettsia canadensis str. CA410</name>
    <dbReference type="NCBI Taxonomy" id="1105107"/>
    <lineage>
        <taxon>Bacteria</taxon>
        <taxon>Pseudomonadati</taxon>
        <taxon>Pseudomonadota</taxon>
        <taxon>Alphaproteobacteria</taxon>
        <taxon>Rickettsiales</taxon>
        <taxon>Rickettsiaceae</taxon>
        <taxon>Rickettsieae</taxon>
        <taxon>Rickettsia</taxon>
        <taxon>belli group</taxon>
    </lineage>
</organism>
<keyword evidence="2" id="KW-1185">Reference proteome</keyword>